<dbReference type="EMBL" id="CATOUU010000944">
    <property type="protein sequence ID" value="CAI9961725.1"/>
    <property type="molecule type" value="Genomic_DNA"/>
</dbReference>
<dbReference type="EMBL" id="CATOUU010000895">
    <property type="protein sequence ID" value="CAI9957914.1"/>
    <property type="molecule type" value="Genomic_DNA"/>
</dbReference>
<keyword evidence="1" id="KW-0812">Transmembrane</keyword>
<evidence type="ECO:0000313" key="4">
    <source>
        <dbReference type="EMBL" id="CAL6069373.1"/>
    </source>
</evidence>
<protein>
    <submittedName>
        <fullName evidence="4">Hypothetical_protein</fullName>
    </submittedName>
</protein>
<name>A0AA86QNF2_9EUKA</name>
<feature type="transmembrane region" description="Helical" evidence="1">
    <location>
        <begin position="40"/>
        <end position="63"/>
    </location>
</feature>
<evidence type="ECO:0000313" key="2">
    <source>
        <dbReference type="EMBL" id="CAI9957914.1"/>
    </source>
</evidence>
<gene>
    <name evidence="2" type="ORF">HINF_LOCUS45559</name>
    <name evidence="3" type="ORF">HINF_LOCUS49370</name>
    <name evidence="4" type="ORF">HINF_LOCUS53948</name>
    <name evidence="5" type="ORF">HINF_LOCUS58457</name>
</gene>
<dbReference type="Proteomes" id="UP001642409">
    <property type="component" value="Unassembled WGS sequence"/>
</dbReference>
<evidence type="ECO:0000313" key="6">
    <source>
        <dbReference type="Proteomes" id="UP001642409"/>
    </source>
</evidence>
<accession>A0AA86QNF2</accession>
<dbReference type="EMBL" id="CAXDID020000277">
    <property type="protein sequence ID" value="CAL6069373.1"/>
    <property type="molecule type" value="Genomic_DNA"/>
</dbReference>
<evidence type="ECO:0000256" key="1">
    <source>
        <dbReference type="SAM" id="Phobius"/>
    </source>
</evidence>
<proteinExistence type="predicted"/>
<reference evidence="3" key="1">
    <citation type="submission" date="2023-06" db="EMBL/GenBank/DDBJ databases">
        <authorList>
            <person name="Kurt Z."/>
        </authorList>
    </citation>
    <scope>NUCLEOTIDE SEQUENCE</scope>
</reference>
<organism evidence="3">
    <name type="scientific">Hexamita inflata</name>
    <dbReference type="NCBI Taxonomy" id="28002"/>
    <lineage>
        <taxon>Eukaryota</taxon>
        <taxon>Metamonada</taxon>
        <taxon>Diplomonadida</taxon>
        <taxon>Hexamitidae</taxon>
        <taxon>Hexamitinae</taxon>
        <taxon>Hexamita</taxon>
    </lineage>
</organism>
<keyword evidence="6" id="KW-1185">Reference proteome</keyword>
<dbReference type="EMBL" id="CAXDID020000329">
    <property type="protein sequence ID" value="CAL6077572.1"/>
    <property type="molecule type" value="Genomic_DNA"/>
</dbReference>
<keyword evidence="1" id="KW-0472">Membrane</keyword>
<evidence type="ECO:0000313" key="5">
    <source>
        <dbReference type="EMBL" id="CAL6077572.1"/>
    </source>
</evidence>
<dbReference type="AlphaFoldDB" id="A0AA86QNF2"/>
<sequence>MIYIDYNTCQNYCNDGTCEYNFNSVLDRDEYTCQSDGISLWWWLMLIPIVVPIIFAIVLCCCYRKEEKDYYKSLEAKKVEQNKLTNSPQKTQVSKNVTGVAPQGQLVTLPNGQIGVFVPQTFQKQTPARQVQTQQPPQFYQPQPIYQQQIYQPQMIAQQQVQQAPPQYQYNVNPQMQQTVPYNAFQMPLIPAVNQ</sequence>
<reference evidence="4 6" key="2">
    <citation type="submission" date="2024-07" db="EMBL/GenBank/DDBJ databases">
        <authorList>
            <person name="Akdeniz Z."/>
        </authorList>
    </citation>
    <scope>NUCLEOTIDE SEQUENCE [LARGE SCALE GENOMIC DNA]</scope>
</reference>
<comment type="caution">
    <text evidence="3">The sequence shown here is derived from an EMBL/GenBank/DDBJ whole genome shotgun (WGS) entry which is preliminary data.</text>
</comment>
<keyword evidence="1" id="KW-1133">Transmembrane helix</keyword>
<evidence type="ECO:0000313" key="3">
    <source>
        <dbReference type="EMBL" id="CAI9961725.1"/>
    </source>
</evidence>